<proteinExistence type="inferred from homology"/>
<dbReference type="SUPFAM" id="SSF53850">
    <property type="entry name" value="Periplasmic binding protein-like II"/>
    <property type="match status" value="1"/>
</dbReference>
<dbReference type="Proteomes" id="UP001164187">
    <property type="component" value="Chromosome"/>
</dbReference>
<name>A0ABY7JSH1_9FIRM</name>
<evidence type="ECO:0000256" key="6">
    <source>
        <dbReference type="HAMAP-Rule" id="MF_00260"/>
    </source>
</evidence>
<sequence>MKLIAGSRGSRLALVQTKSVIKKIKSIYPDIDVDIKVIKTKGDKILDKALDKIGDKGLFVSEIERQLLSKDIDFAVHSLKDMPSQLMEGLKLTKSPKRADSRDVIILNSKYDKQEDIIGWIRNSKNIKIGTSSKRRSAQLMEINSDLDIVPIRGNIDTRIEKIEKENLDAIVLAAAAMQRLNISGENIYYFDKEEFIPAPAQGALAIEIRKEDSKLEEIFEQISHKKSNFEISAERSFLYSINGSCHVPVGAVTIWREKSIELKAIFGDEDITKLEIDSISIELDNDYLENNYEKIYNNLDLAEKMGRDLASKLSNKF</sequence>
<keyword evidence="4 6" id="KW-0627">Porphyrin biosynthesis</keyword>
<reference evidence="9" key="1">
    <citation type="submission" date="2022-12" db="EMBL/GenBank/DDBJ databases">
        <title>Peptostreptococcus.</title>
        <authorList>
            <person name="Lee S.H."/>
        </authorList>
    </citation>
    <scope>NUCLEOTIDE SEQUENCE</scope>
    <source>
        <strain evidence="9">CBA3647</strain>
    </source>
</reference>
<gene>
    <name evidence="6 9" type="primary">hemC</name>
    <name evidence="9" type="ORF">O0R46_01300</name>
</gene>
<dbReference type="InterPro" id="IPR000860">
    <property type="entry name" value="HemC"/>
</dbReference>
<comment type="similarity">
    <text evidence="2 6">Belongs to the HMBS family.</text>
</comment>
<feature type="modified residue" description="S-(dipyrrolylmethanemethyl)cysteine" evidence="6">
    <location>
        <position position="246"/>
    </location>
</feature>
<keyword evidence="3 6" id="KW-0808">Transferase</keyword>
<comment type="cofactor">
    <cofactor evidence="6">
        <name>dipyrromethane</name>
        <dbReference type="ChEBI" id="CHEBI:60342"/>
    </cofactor>
    <text evidence="6">Binds 1 dipyrromethane group covalently.</text>
</comment>
<evidence type="ECO:0000313" key="10">
    <source>
        <dbReference type="Proteomes" id="UP001164187"/>
    </source>
</evidence>
<comment type="catalytic activity">
    <reaction evidence="5 6">
        <text>4 porphobilinogen + H2O = hydroxymethylbilane + 4 NH4(+)</text>
        <dbReference type="Rhea" id="RHEA:13185"/>
        <dbReference type="ChEBI" id="CHEBI:15377"/>
        <dbReference type="ChEBI" id="CHEBI:28938"/>
        <dbReference type="ChEBI" id="CHEBI:57845"/>
        <dbReference type="ChEBI" id="CHEBI:58126"/>
        <dbReference type="EC" id="2.5.1.61"/>
    </reaction>
</comment>
<dbReference type="InterPro" id="IPR022417">
    <property type="entry name" value="Porphobilin_deaminase_N"/>
</dbReference>
<comment type="subunit">
    <text evidence="6">Monomer.</text>
</comment>
<comment type="miscellaneous">
    <text evidence="6">The porphobilinogen subunits are added to the dipyrromethane group.</text>
</comment>
<dbReference type="NCBIfam" id="TIGR00212">
    <property type="entry name" value="hemC"/>
    <property type="match status" value="1"/>
</dbReference>
<dbReference type="PANTHER" id="PTHR11557:SF0">
    <property type="entry name" value="PORPHOBILINOGEN DEAMINASE"/>
    <property type="match status" value="1"/>
</dbReference>
<evidence type="ECO:0000259" key="8">
    <source>
        <dbReference type="Pfam" id="PF03900"/>
    </source>
</evidence>
<evidence type="ECO:0000256" key="5">
    <source>
        <dbReference type="ARBA" id="ARBA00048169"/>
    </source>
</evidence>
<dbReference type="SUPFAM" id="SSF54782">
    <property type="entry name" value="Porphobilinogen deaminase (hydroxymethylbilane synthase), C-terminal domain"/>
    <property type="match status" value="1"/>
</dbReference>
<evidence type="ECO:0000256" key="4">
    <source>
        <dbReference type="ARBA" id="ARBA00023244"/>
    </source>
</evidence>
<dbReference type="Pfam" id="PF01379">
    <property type="entry name" value="Porphobil_deam"/>
    <property type="match status" value="1"/>
</dbReference>
<dbReference type="GO" id="GO:0004418">
    <property type="term" value="F:hydroxymethylbilane synthase activity"/>
    <property type="evidence" value="ECO:0007669"/>
    <property type="project" value="UniProtKB-EC"/>
</dbReference>
<dbReference type="PANTHER" id="PTHR11557">
    <property type="entry name" value="PORPHOBILINOGEN DEAMINASE"/>
    <property type="match status" value="1"/>
</dbReference>
<dbReference type="InterPro" id="IPR022418">
    <property type="entry name" value="Porphobilinogen_deaminase_C"/>
</dbReference>
<accession>A0ABY7JSH1</accession>
<keyword evidence="10" id="KW-1185">Reference proteome</keyword>
<feature type="domain" description="Porphobilinogen deaminase C-terminal" evidence="8">
    <location>
        <begin position="231"/>
        <end position="314"/>
    </location>
</feature>
<evidence type="ECO:0000259" key="7">
    <source>
        <dbReference type="Pfam" id="PF01379"/>
    </source>
</evidence>
<protein>
    <recommendedName>
        <fullName evidence="6">Porphobilinogen deaminase</fullName>
        <shortName evidence="6">PBG</shortName>
        <ecNumber evidence="6">2.5.1.61</ecNumber>
    </recommendedName>
    <alternativeName>
        <fullName evidence="6">Hydroxymethylbilane synthase</fullName>
        <shortName evidence="6">HMBS</shortName>
    </alternativeName>
    <alternativeName>
        <fullName evidence="6">Pre-uroporphyrinogen synthase</fullName>
    </alternativeName>
</protein>
<feature type="domain" description="Porphobilinogen deaminase N-terminal" evidence="7">
    <location>
        <begin position="5"/>
        <end position="217"/>
    </location>
</feature>
<dbReference type="EC" id="2.5.1.61" evidence="6"/>
<dbReference type="Gene3D" id="3.30.160.40">
    <property type="entry name" value="Porphobilinogen deaminase, C-terminal domain"/>
    <property type="match status" value="1"/>
</dbReference>
<dbReference type="EMBL" id="CP114052">
    <property type="protein sequence ID" value="WAW15113.1"/>
    <property type="molecule type" value="Genomic_DNA"/>
</dbReference>
<dbReference type="HAMAP" id="MF_00260">
    <property type="entry name" value="Porphobil_deam"/>
    <property type="match status" value="1"/>
</dbReference>
<organism evidence="9 10">
    <name type="scientific">Peptostreptococcus equinus</name>
    <dbReference type="NCBI Taxonomy" id="3003601"/>
    <lineage>
        <taxon>Bacteria</taxon>
        <taxon>Bacillati</taxon>
        <taxon>Bacillota</taxon>
        <taxon>Clostridia</taxon>
        <taxon>Peptostreptococcales</taxon>
        <taxon>Peptostreptococcaceae</taxon>
        <taxon>Peptostreptococcus</taxon>
    </lineage>
</organism>
<comment type="function">
    <text evidence="1 6">Tetrapolymerization of the monopyrrole PBG into the hydroxymethylbilane pre-uroporphyrinogen in several discrete steps.</text>
</comment>
<dbReference type="InterPro" id="IPR036803">
    <property type="entry name" value="Porphobilinogen_deaminase_C_sf"/>
</dbReference>
<dbReference type="PROSITE" id="PS00533">
    <property type="entry name" value="PORPHOBILINOGEN_DEAM"/>
    <property type="match status" value="1"/>
</dbReference>
<evidence type="ECO:0000256" key="2">
    <source>
        <dbReference type="ARBA" id="ARBA00005638"/>
    </source>
</evidence>
<evidence type="ECO:0000256" key="1">
    <source>
        <dbReference type="ARBA" id="ARBA00002869"/>
    </source>
</evidence>
<dbReference type="Pfam" id="PF03900">
    <property type="entry name" value="Porphobil_deamC"/>
    <property type="match status" value="1"/>
</dbReference>
<evidence type="ECO:0000256" key="3">
    <source>
        <dbReference type="ARBA" id="ARBA00022679"/>
    </source>
</evidence>
<dbReference type="InterPro" id="IPR022419">
    <property type="entry name" value="Porphobilin_deaminase_cofac_BS"/>
</dbReference>
<dbReference type="PRINTS" id="PR00151">
    <property type="entry name" value="PORPHBDMNASE"/>
</dbReference>
<evidence type="ECO:0000313" key="9">
    <source>
        <dbReference type="EMBL" id="WAW15113.1"/>
    </source>
</evidence>
<dbReference type="PIRSF" id="PIRSF001438">
    <property type="entry name" value="4pyrrol_synth_OHMeBilane_synth"/>
    <property type="match status" value="1"/>
</dbReference>
<dbReference type="Gene3D" id="3.40.190.10">
    <property type="entry name" value="Periplasmic binding protein-like II"/>
    <property type="match status" value="2"/>
</dbReference>
<dbReference type="RefSeq" id="WP_269311806.1">
    <property type="nucleotide sequence ID" value="NZ_CP114052.1"/>
</dbReference>